<dbReference type="Gene3D" id="1.25.40.20">
    <property type="entry name" value="Ankyrin repeat-containing domain"/>
    <property type="match status" value="1"/>
</dbReference>
<dbReference type="SUPFAM" id="SSF48403">
    <property type="entry name" value="Ankyrin repeat"/>
    <property type="match status" value="1"/>
</dbReference>
<feature type="coiled-coil region" evidence="2">
    <location>
        <begin position="415"/>
        <end position="524"/>
    </location>
</feature>
<reference evidence="3 4" key="1">
    <citation type="submission" date="2019-05" db="EMBL/GenBank/DDBJ databases">
        <title>The compact genome of Giardia muris reveals important steps in the evolution of intestinal protozoan parasites.</title>
        <authorList>
            <person name="Xu F."/>
            <person name="Jimenez-Gonzalez A."/>
            <person name="Einarsson E."/>
            <person name="Astvaldsson A."/>
            <person name="Peirasmaki D."/>
            <person name="Eckmann L."/>
            <person name="Andersson J.O."/>
            <person name="Svard S.G."/>
            <person name="Jerlstrom-Hultqvist J."/>
        </authorList>
    </citation>
    <scope>NUCLEOTIDE SEQUENCE [LARGE SCALE GENOMIC DNA]</scope>
    <source>
        <strain evidence="3 4">Roberts-Thomson</strain>
    </source>
</reference>
<dbReference type="InterPro" id="IPR036770">
    <property type="entry name" value="Ankyrin_rpt-contain_sf"/>
</dbReference>
<dbReference type="InterPro" id="IPR002110">
    <property type="entry name" value="Ankyrin_rpt"/>
</dbReference>
<evidence type="ECO:0000313" key="3">
    <source>
        <dbReference type="EMBL" id="TNJ27715.1"/>
    </source>
</evidence>
<proteinExistence type="predicted"/>
<dbReference type="Proteomes" id="UP000315496">
    <property type="component" value="Chromosome 3"/>
</dbReference>
<feature type="coiled-coil region" evidence="2">
    <location>
        <begin position="619"/>
        <end position="676"/>
    </location>
</feature>
<keyword evidence="4" id="KW-1185">Reference proteome</keyword>
<protein>
    <submittedName>
        <fullName evidence="3">Ankyrin repeat protein 1</fullName>
    </submittedName>
</protein>
<dbReference type="PROSITE" id="PS50297">
    <property type="entry name" value="ANK_REP_REGION"/>
    <property type="match status" value="1"/>
</dbReference>
<comment type="caution">
    <text evidence="3">The sequence shown here is derived from an EMBL/GenBank/DDBJ whole genome shotgun (WGS) entry which is preliminary data.</text>
</comment>
<dbReference type="SMART" id="SM00248">
    <property type="entry name" value="ANK"/>
    <property type="match status" value="4"/>
</dbReference>
<dbReference type="PANTHER" id="PTHR24120:SF4">
    <property type="entry name" value="GH07239P"/>
    <property type="match status" value="1"/>
</dbReference>
<keyword evidence="2" id="KW-0175">Coiled coil</keyword>
<organism evidence="3 4">
    <name type="scientific">Giardia muris</name>
    <dbReference type="NCBI Taxonomy" id="5742"/>
    <lineage>
        <taxon>Eukaryota</taxon>
        <taxon>Metamonada</taxon>
        <taxon>Diplomonadida</taxon>
        <taxon>Hexamitidae</taxon>
        <taxon>Giardiinae</taxon>
        <taxon>Giardia</taxon>
    </lineage>
</organism>
<dbReference type="OrthoDB" id="1661883at2759"/>
<dbReference type="VEuPathDB" id="GiardiaDB:GMRT_12043"/>
<dbReference type="PROSITE" id="PS50088">
    <property type="entry name" value="ANK_REPEAT"/>
    <property type="match status" value="1"/>
</dbReference>
<name>A0A4Z1SRV3_GIAMU</name>
<keyword evidence="1" id="KW-0040">ANK repeat</keyword>
<dbReference type="Pfam" id="PF12796">
    <property type="entry name" value="Ank_2"/>
    <property type="match status" value="1"/>
</dbReference>
<feature type="coiled-coil region" evidence="2">
    <location>
        <begin position="551"/>
        <end position="592"/>
    </location>
</feature>
<gene>
    <name evidence="3" type="ORF">GMRT_12043</name>
</gene>
<sequence length="718" mass="78013">MAWFAAVAAGDLAYLIQHKRAETGAFDEDGFSGLMRAALADDLPVARVLVDVEAGLTTTRGETALLLAAAHDSVGVVPVLLPFEREITLSGLTPLHVAVQHESVRVIPLLMAPYATRRSAVGLSPLDHGASLGKAAALEVLLAYGPYTAEDMATAAALARAGGHEACEKLLLAAALHPRPVTDPVQTPATGVLVSSAAPLTVEALLEDIPLKNPSMTTSTTTTATAATVSPSLLILRNRSVADSLNSTLAPTPTPEPDSAPSLRHLLALKDAEIATLQERVQEATARLQSSGQSALEEELAYYRQLLASRSSQEEALGRELEKLKLEGQQVLSTLRERAEEQDCPQSPLRGELRSALTALAFVVKQLWATLDSSLDVSESVSGAETLPQIIAELKRFKVQLQLRLNGRGAEDCTYEALRRQVGELAEVLEENERITGDLRAELERKTQTHTQALARAEEELSTIREEHERHLEALRTELQEARLLITLEKDRSQQAEERLDHYLELHRTELSLLNDELAEASARVTDVYADLRGTMGRERAQGATTLTGKLELLLEALRDDRRERENAQYRLESVEGELENLRVANAELSRLADVYGGELKDRNGASLSNSALDTQARILSLETENDSLRGEVIELTRALYQARAASGDAQVQAEVIELREQLEKYTRAYDALKSSSVALGEELDAARTQIRLLHASGRPGVLEASMTPADLTASGQE</sequence>
<dbReference type="PANTHER" id="PTHR24120">
    <property type="entry name" value="GH07239P"/>
    <property type="match status" value="1"/>
</dbReference>
<evidence type="ECO:0000256" key="1">
    <source>
        <dbReference type="PROSITE-ProRule" id="PRU00023"/>
    </source>
</evidence>
<dbReference type="EMBL" id="VDLU01000003">
    <property type="protein sequence ID" value="TNJ27715.1"/>
    <property type="molecule type" value="Genomic_DNA"/>
</dbReference>
<feature type="repeat" description="ANK" evidence="1">
    <location>
        <begin position="90"/>
        <end position="111"/>
    </location>
</feature>
<dbReference type="AlphaFoldDB" id="A0A4Z1SRV3"/>
<evidence type="ECO:0000256" key="2">
    <source>
        <dbReference type="SAM" id="Coils"/>
    </source>
</evidence>
<accession>A0A4Z1SRV3</accession>
<evidence type="ECO:0000313" key="4">
    <source>
        <dbReference type="Proteomes" id="UP000315496"/>
    </source>
</evidence>